<evidence type="ECO:0000313" key="4">
    <source>
        <dbReference type="EMBL" id="SFK36534.1"/>
    </source>
</evidence>
<dbReference type="SUPFAM" id="SSF75005">
    <property type="entry name" value="Arabinanase/levansucrase/invertase"/>
    <property type="match status" value="1"/>
</dbReference>
<dbReference type="Pfam" id="PF04041">
    <property type="entry name" value="Glyco_hydro_130"/>
    <property type="match status" value="1"/>
</dbReference>
<dbReference type="RefSeq" id="WP_074841482.1">
    <property type="nucleotide sequence ID" value="NZ_CP047056.1"/>
</dbReference>
<name>A0A662ZDK8_9GAMM</name>
<dbReference type="EMBL" id="FOSF01000061">
    <property type="protein sequence ID" value="SFK36534.1"/>
    <property type="molecule type" value="Genomic_DNA"/>
</dbReference>
<organism evidence="4 5">
    <name type="scientific">Succinivibrio dextrinosolvens</name>
    <dbReference type="NCBI Taxonomy" id="83771"/>
    <lineage>
        <taxon>Bacteria</taxon>
        <taxon>Pseudomonadati</taxon>
        <taxon>Pseudomonadota</taxon>
        <taxon>Gammaproteobacteria</taxon>
        <taxon>Aeromonadales</taxon>
        <taxon>Succinivibrionaceae</taxon>
        <taxon>Succinivibrio</taxon>
    </lineage>
</organism>
<comment type="similarity">
    <text evidence="3">Belongs to the glycosyl hydrolase 130 family.</text>
</comment>
<proteinExistence type="inferred from homology"/>
<reference evidence="4 5" key="1">
    <citation type="submission" date="2016-10" db="EMBL/GenBank/DDBJ databases">
        <authorList>
            <person name="Varghese N."/>
            <person name="Submissions S."/>
        </authorList>
    </citation>
    <scope>NUCLEOTIDE SEQUENCE [LARGE SCALE GENOMIC DNA]</scope>
    <source>
        <strain evidence="4 5">22B</strain>
    </source>
</reference>
<dbReference type="PIRSF" id="PIRSF016202">
    <property type="entry name" value="PH1107"/>
    <property type="match status" value="1"/>
</dbReference>
<sequence length="330" mass="37419">MNIKVIGQSIPNLPWQDRKPGSNEIIWRYTENPIISWNPFKAAARVYNSAVVSVDGKFKGVFRCDYKNGRPHLHVGFSDDGIHWKFNEDPIVWKDKLGNSWQPSYAYDPRVVKIEDTYYVTWCTDDHGATLGVGMTKDFENFTRLENATVPFNRNGVLFPRKINGQFVMLNRPSDSGHTPFGDIFLSHSNDMEYWGKHRHVMGKGGSGWWQGTKIGAGPAPIETSEGWLMFYHGVSGTCNGFVYSFGAALLDLDEPWKVLLRTRDYLLTPEEDYETRGFVPNVCFPCAALADADTNRICIYYGASDTYSALAFTTVENVMDELKKNSEVF</sequence>
<keyword evidence="1" id="KW-0328">Glycosyltransferase</keyword>
<dbReference type="Gene3D" id="2.115.10.20">
    <property type="entry name" value="Glycosyl hydrolase domain, family 43"/>
    <property type="match status" value="1"/>
</dbReference>
<evidence type="ECO:0000256" key="3">
    <source>
        <dbReference type="ARBA" id="ARBA00024356"/>
    </source>
</evidence>
<dbReference type="PANTHER" id="PTHR34106">
    <property type="entry name" value="GLYCOSIDASE"/>
    <property type="match status" value="1"/>
</dbReference>
<keyword evidence="2" id="KW-0808">Transferase</keyword>
<evidence type="ECO:0000256" key="2">
    <source>
        <dbReference type="ARBA" id="ARBA00022679"/>
    </source>
</evidence>
<accession>A0A662ZDK8</accession>
<dbReference type="PANTHER" id="PTHR34106:SF1">
    <property type="entry name" value="1,4-BETA-MANNOSYL-N-ACETYLGLUCOSAMINE PHOSPHORYLASE"/>
    <property type="match status" value="1"/>
</dbReference>
<dbReference type="GO" id="GO:0016757">
    <property type="term" value="F:glycosyltransferase activity"/>
    <property type="evidence" value="ECO:0007669"/>
    <property type="project" value="UniProtKB-KW"/>
</dbReference>
<dbReference type="InterPro" id="IPR023296">
    <property type="entry name" value="Glyco_hydro_beta-prop_sf"/>
</dbReference>
<dbReference type="CDD" id="cd08993">
    <property type="entry name" value="GH130"/>
    <property type="match status" value="1"/>
</dbReference>
<dbReference type="InterPro" id="IPR007184">
    <property type="entry name" value="Mannoside_phosphorylase"/>
</dbReference>
<keyword evidence="5" id="KW-1185">Reference proteome</keyword>
<dbReference type="OrthoDB" id="9776657at2"/>
<dbReference type="Proteomes" id="UP000243374">
    <property type="component" value="Unassembled WGS sequence"/>
</dbReference>
<protein>
    <submittedName>
        <fullName evidence="4">Beta-1,4-mannooligosaccharide/beta-1,4-mannosyl-N-acetylglucosamine phosphorylase</fullName>
    </submittedName>
</protein>
<dbReference type="AlphaFoldDB" id="A0A662ZDK8"/>
<gene>
    <name evidence="4" type="ORF">SAMN04487865_106111</name>
</gene>
<evidence type="ECO:0000313" key="5">
    <source>
        <dbReference type="Proteomes" id="UP000243374"/>
    </source>
</evidence>
<evidence type="ECO:0000256" key="1">
    <source>
        <dbReference type="ARBA" id="ARBA00022676"/>
    </source>
</evidence>